<gene>
    <name evidence="2" type="ORF">P8C59_005895</name>
</gene>
<evidence type="ECO:0000313" key="2">
    <source>
        <dbReference type="EMBL" id="KAK2071473.1"/>
    </source>
</evidence>
<feature type="compositionally biased region" description="Low complexity" evidence="1">
    <location>
        <begin position="303"/>
        <end position="344"/>
    </location>
</feature>
<dbReference type="Gene3D" id="2.70.50.70">
    <property type="match status" value="1"/>
</dbReference>
<accession>A0AAD9I5R3</accession>
<evidence type="ECO:0008006" key="4">
    <source>
        <dbReference type="Google" id="ProtNLM"/>
    </source>
</evidence>
<dbReference type="Proteomes" id="UP001217918">
    <property type="component" value="Unassembled WGS sequence"/>
</dbReference>
<name>A0AAD9I5R3_9PEZI</name>
<sequence length="438" mass="43719">MPTPFGLIDISTATTTANMSPNFNTGILLTVALAASQVAAHMQMSFPPPLRSTFNPNTAQGSADYSYTAPLAASGSDFPCKGYLNVLGTPQGKSVATFAPGQKYNFTVTGGANHNGGSCQASLSYDQGKTFTVIASYVGGCPPAGTSSWDFTVPDDARSGAAVFAWTWFNQVGNREMYMNCASVTISGGSTSGSSKRSGTAFSARPGIFVANVGNGCSTPEGFDYEFPNPGPNVVTKTGGKTIQLSCGAKAAPPPPAENTPAAPAPAADPAATEYPLTVIPIYSTFSPASPTSNAANVSTMGPTSPSSVATTPTPNAENSPPAPSAADPSPATPPTLQTATPATGGPVDNGTGGASSVPQAAAAAGGGAYAAGTACADEGAWNCIAGASFQRCASGAWSAAQNMAAGTRCAPGVSDTLVFSRRVRRGGHAGRAALDVK</sequence>
<protein>
    <recommendedName>
        <fullName evidence="4">Extracellular protein</fullName>
    </recommendedName>
</protein>
<feature type="compositionally biased region" description="Polar residues" evidence="1">
    <location>
        <begin position="290"/>
        <end position="302"/>
    </location>
</feature>
<reference evidence="2" key="1">
    <citation type="journal article" date="2023" name="Mol. Plant Microbe Interact.">
        <title>Elucidating the Obligate Nature and Biological Capacity of an Invasive Fungal Corn Pathogen.</title>
        <authorList>
            <person name="MacCready J.S."/>
            <person name="Roggenkamp E.M."/>
            <person name="Gdanetz K."/>
            <person name="Chilvers M.I."/>
        </authorList>
    </citation>
    <scope>NUCLEOTIDE SEQUENCE</scope>
    <source>
        <strain evidence="2">PM02</strain>
    </source>
</reference>
<evidence type="ECO:0000313" key="3">
    <source>
        <dbReference type="Proteomes" id="UP001217918"/>
    </source>
</evidence>
<evidence type="ECO:0000256" key="1">
    <source>
        <dbReference type="SAM" id="MobiDB-lite"/>
    </source>
</evidence>
<keyword evidence="3" id="KW-1185">Reference proteome</keyword>
<dbReference type="EMBL" id="JAQQPM010000005">
    <property type="protein sequence ID" value="KAK2071473.1"/>
    <property type="molecule type" value="Genomic_DNA"/>
</dbReference>
<proteinExistence type="predicted"/>
<feature type="region of interest" description="Disordered" evidence="1">
    <location>
        <begin position="290"/>
        <end position="360"/>
    </location>
</feature>
<dbReference type="AlphaFoldDB" id="A0AAD9I5R3"/>
<dbReference type="PANTHER" id="PTHR36182:SF1">
    <property type="entry name" value="PROTEIN, PUTATIVE (AFU_ORTHOLOGUE AFUA_6G10930)-RELATED"/>
    <property type="match status" value="1"/>
</dbReference>
<feature type="region of interest" description="Disordered" evidence="1">
    <location>
        <begin position="246"/>
        <end position="269"/>
    </location>
</feature>
<dbReference type="PANTHER" id="PTHR36182">
    <property type="entry name" value="PROTEIN, PUTATIVE (AFU_ORTHOLOGUE AFUA_6G10930)-RELATED"/>
    <property type="match status" value="1"/>
</dbReference>
<feature type="compositionally biased region" description="Low complexity" evidence="1">
    <location>
        <begin position="259"/>
        <end position="269"/>
    </location>
</feature>
<organism evidence="2 3">
    <name type="scientific">Phyllachora maydis</name>
    <dbReference type="NCBI Taxonomy" id="1825666"/>
    <lineage>
        <taxon>Eukaryota</taxon>
        <taxon>Fungi</taxon>
        <taxon>Dikarya</taxon>
        <taxon>Ascomycota</taxon>
        <taxon>Pezizomycotina</taxon>
        <taxon>Sordariomycetes</taxon>
        <taxon>Sordariomycetidae</taxon>
        <taxon>Phyllachorales</taxon>
        <taxon>Phyllachoraceae</taxon>
        <taxon>Phyllachora</taxon>
    </lineage>
</organism>
<comment type="caution">
    <text evidence="2">The sequence shown here is derived from an EMBL/GenBank/DDBJ whole genome shotgun (WGS) entry which is preliminary data.</text>
</comment>